<feature type="transmembrane region" description="Helical" evidence="9">
    <location>
        <begin position="66"/>
        <end position="89"/>
    </location>
</feature>
<comment type="subcellular location">
    <subcellularLocation>
        <location evidence="1">Membrane</location>
        <topology evidence="1">Multi-pass membrane protein</topology>
    </subcellularLocation>
</comment>
<evidence type="ECO:0000313" key="12">
    <source>
        <dbReference type="RefSeq" id="XP_021024877.1"/>
    </source>
</evidence>
<evidence type="ECO:0000256" key="7">
    <source>
        <dbReference type="ARBA" id="ARBA00023224"/>
    </source>
</evidence>
<protein>
    <submittedName>
        <fullName evidence="12">Mas-related G-protein coupled receptor member B8</fullName>
    </submittedName>
</protein>
<feature type="domain" description="G-protein coupled receptors family 1 profile" evidence="10">
    <location>
        <begin position="46"/>
        <end position="277"/>
    </location>
</feature>
<dbReference type="PROSITE" id="PS50262">
    <property type="entry name" value="G_PROTEIN_RECEP_F1_2"/>
    <property type="match status" value="1"/>
</dbReference>
<dbReference type="AlphaFoldDB" id="A0A6P5Q7L2"/>
<organism evidence="11 12">
    <name type="scientific">Mus caroli</name>
    <name type="common">Ryukyu mouse</name>
    <name type="synonym">Ricefield mouse</name>
    <dbReference type="NCBI Taxonomy" id="10089"/>
    <lineage>
        <taxon>Eukaryota</taxon>
        <taxon>Metazoa</taxon>
        <taxon>Chordata</taxon>
        <taxon>Craniata</taxon>
        <taxon>Vertebrata</taxon>
        <taxon>Euteleostomi</taxon>
        <taxon>Mammalia</taxon>
        <taxon>Eutheria</taxon>
        <taxon>Euarchontoglires</taxon>
        <taxon>Glires</taxon>
        <taxon>Rodentia</taxon>
        <taxon>Myomorpha</taxon>
        <taxon>Muroidea</taxon>
        <taxon>Muridae</taxon>
        <taxon>Murinae</taxon>
        <taxon>Mus</taxon>
        <taxon>Mus</taxon>
    </lineage>
</organism>
<feature type="transmembrane region" description="Helical" evidence="9">
    <location>
        <begin position="220"/>
        <end position="245"/>
    </location>
</feature>
<name>A0A6P5Q7L2_MUSCR</name>
<dbReference type="FunFam" id="1.20.1070.10:FF:000140">
    <property type="entry name" value="Mas-related G-protein coupled receptor member X2"/>
    <property type="match status" value="1"/>
</dbReference>
<keyword evidence="5 9" id="KW-0472">Membrane</keyword>
<evidence type="ECO:0000256" key="5">
    <source>
        <dbReference type="ARBA" id="ARBA00023136"/>
    </source>
</evidence>
<reference evidence="12" key="1">
    <citation type="submission" date="2025-08" db="UniProtKB">
        <authorList>
            <consortium name="RefSeq"/>
        </authorList>
    </citation>
    <scope>IDENTIFICATION</scope>
</reference>
<dbReference type="PRINTS" id="PR02108">
    <property type="entry name" value="MRGPCRFAMILY"/>
</dbReference>
<feature type="transmembrane region" description="Helical" evidence="9">
    <location>
        <begin position="109"/>
        <end position="132"/>
    </location>
</feature>
<keyword evidence="11" id="KW-1185">Reference proteome</keyword>
<keyword evidence="3 9" id="KW-1133">Transmembrane helix</keyword>
<dbReference type="Gene3D" id="1.20.1070.10">
    <property type="entry name" value="Rhodopsin 7-helix transmembrane proteins"/>
    <property type="match status" value="1"/>
</dbReference>
<proteinExistence type="predicted"/>
<evidence type="ECO:0000256" key="2">
    <source>
        <dbReference type="ARBA" id="ARBA00022692"/>
    </source>
</evidence>
<keyword evidence="2 9" id="KW-0812">Transmembrane</keyword>
<dbReference type="Proteomes" id="UP000515126">
    <property type="component" value="Chromosome 7"/>
</dbReference>
<feature type="transmembrane region" description="Helical" evidence="9">
    <location>
        <begin position="30"/>
        <end position="54"/>
    </location>
</feature>
<dbReference type="GeneID" id="110299507"/>
<dbReference type="InterPro" id="IPR026234">
    <property type="entry name" value="MRGPCRFAMILY"/>
</dbReference>
<evidence type="ECO:0000256" key="9">
    <source>
        <dbReference type="SAM" id="Phobius"/>
    </source>
</evidence>
<evidence type="ECO:0000256" key="4">
    <source>
        <dbReference type="ARBA" id="ARBA00023040"/>
    </source>
</evidence>
<evidence type="ECO:0000313" key="11">
    <source>
        <dbReference type="Proteomes" id="UP000515126"/>
    </source>
</evidence>
<gene>
    <name evidence="12" type="primary">LOC110299507</name>
</gene>
<evidence type="ECO:0000256" key="6">
    <source>
        <dbReference type="ARBA" id="ARBA00023170"/>
    </source>
</evidence>
<dbReference type="InterPro" id="IPR000276">
    <property type="entry name" value="GPCR_Rhodpsn"/>
</dbReference>
<evidence type="ECO:0000256" key="8">
    <source>
        <dbReference type="SAM" id="MobiDB-lite"/>
    </source>
</evidence>
<keyword evidence="7" id="KW-0807">Transducer</keyword>
<dbReference type="PRINTS" id="PR00237">
    <property type="entry name" value="GPCRRHODOPSN"/>
</dbReference>
<evidence type="ECO:0000256" key="3">
    <source>
        <dbReference type="ARBA" id="ARBA00022989"/>
    </source>
</evidence>
<feature type="transmembrane region" description="Helical" evidence="9">
    <location>
        <begin position="144"/>
        <end position="166"/>
    </location>
</feature>
<dbReference type="GO" id="GO:0005886">
    <property type="term" value="C:plasma membrane"/>
    <property type="evidence" value="ECO:0007669"/>
    <property type="project" value="TreeGrafter"/>
</dbReference>
<feature type="compositionally biased region" description="Acidic residues" evidence="8">
    <location>
        <begin position="305"/>
        <end position="333"/>
    </location>
</feature>
<evidence type="ECO:0000259" key="10">
    <source>
        <dbReference type="PROSITE" id="PS50262"/>
    </source>
</evidence>
<feature type="transmembrane region" description="Helical" evidence="9">
    <location>
        <begin position="257"/>
        <end position="280"/>
    </location>
</feature>
<dbReference type="RefSeq" id="XP_021024877.1">
    <property type="nucleotide sequence ID" value="XM_021169218.2"/>
</dbReference>
<feature type="transmembrane region" description="Helical" evidence="9">
    <location>
        <begin position="178"/>
        <end position="199"/>
    </location>
</feature>
<dbReference type="PANTHER" id="PTHR11334:SF8">
    <property type="entry name" value="MAS-RELATED G-PROTEIN COUPLED RECEPTOR MEMBER B8"/>
    <property type="match status" value="1"/>
</dbReference>
<feature type="region of interest" description="Disordered" evidence="8">
    <location>
        <begin position="304"/>
        <end position="333"/>
    </location>
</feature>
<keyword evidence="6 12" id="KW-0675">Receptor</keyword>
<dbReference type="PANTHER" id="PTHR11334">
    <property type="entry name" value="MAS-RELATED G-PROTEIN COUPLED RECEPTOR"/>
    <property type="match status" value="1"/>
</dbReference>
<dbReference type="InterPro" id="IPR017452">
    <property type="entry name" value="GPCR_Rhodpsn_7TM"/>
</dbReference>
<dbReference type="GO" id="GO:0004930">
    <property type="term" value="F:G protein-coupled receptor activity"/>
    <property type="evidence" value="ECO:0007669"/>
    <property type="project" value="UniProtKB-KW"/>
</dbReference>
<dbReference type="SUPFAM" id="SSF81321">
    <property type="entry name" value="Family A G protein-coupled receptor-like"/>
    <property type="match status" value="1"/>
</dbReference>
<keyword evidence="4" id="KW-0297">G-protein coupled receptor</keyword>
<evidence type="ECO:0000256" key="1">
    <source>
        <dbReference type="ARBA" id="ARBA00004141"/>
    </source>
</evidence>
<sequence length="333" mass="38181">MYSSFPDWNVEFREQNESYFMESSSCGMSLAMSLLSIIIVIIGLTGNIIVLRILGFRMHRNAFSVYIFNLAGANFLFLCTHIVIILENLIRHFHFINIHMTLFSGNVTILAYLAGVSMITAISVEYWLSVLWPNWYHAQRPKHTSTVICTLLWAVSLLLSLWNWIICEVLDYIYNWDMCWKLALIIVVWLLVLFVVLSRSNQALLFRVFCGSEQTPVTRLLVTIVLTALVVLICGFGIGICVFYWMKEENPIMPCNYFYETILLLSAVNSCANPIICLLVGSIKHCQFQCGTLRLILQRAIQNTPEEEDEEVEEVVEQEGGEEDEEDEESTTL</sequence>
<dbReference type="Pfam" id="PF00001">
    <property type="entry name" value="7tm_1"/>
    <property type="match status" value="1"/>
</dbReference>
<dbReference type="KEGG" id="mcal:110299507"/>
<accession>A0A6P5Q7L2</accession>